<dbReference type="RefSeq" id="WP_044449039.1">
    <property type="nucleotide sequence ID" value="NZ_CALBIY010000076.1"/>
</dbReference>
<organism evidence="6 8">
    <name type="scientific">Alteromonas australica</name>
    <dbReference type="NCBI Taxonomy" id="589873"/>
    <lineage>
        <taxon>Bacteria</taxon>
        <taxon>Pseudomonadati</taxon>
        <taxon>Pseudomonadota</taxon>
        <taxon>Gammaproteobacteria</taxon>
        <taxon>Alteromonadales</taxon>
        <taxon>Alteromonadaceae</taxon>
        <taxon>Alteromonas/Salinimonas group</taxon>
        <taxon>Alteromonas</taxon>
    </lineage>
</organism>
<protein>
    <submittedName>
        <fullName evidence="6">MFS transporter</fullName>
    </submittedName>
</protein>
<dbReference type="GO" id="GO:0022857">
    <property type="term" value="F:transmembrane transporter activity"/>
    <property type="evidence" value="ECO:0007669"/>
    <property type="project" value="InterPro"/>
</dbReference>
<feature type="transmembrane region" description="Helical" evidence="4">
    <location>
        <begin position="12"/>
        <end position="39"/>
    </location>
</feature>
<feature type="transmembrane region" description="Helical" evidence="4">
    <location>
        <begin position="170"/>
        <end position="191"/>
    </location>
</feature>
<dbReference type="Proteomes" id="UP000264779">
    <property type="component" value="Unassembled WGS sequence"/>
</dbReference>
<dbReference type="Pfam" id="PF07690">
    <property type="entry name" value="MFS_1"/>
    <property type="match status" value="1"/>
</dbReference>
<evidence type="ECO:0000313" key="6">
    <source>
        <dbReference type="EMBL" id="HAW74395.1"/>
    </source>
</evidence>
<feature type="transmembrane region" description="Helical" evidence="4">
    <location>
        <begin position="319"/>
        <end position="341"/>
    </location>
</feature>
<evidence type="ECO:0000313" key="9">
    <source>
        <dbReference type="Proteomes" id="UP000264779"/>
    </source>
</evidence>
<keyword evidence="1 4" id="KW-0812">Transmembrane</keyword>
<dbReference type="EMBL" id="DNAN01000054">
    <property type="protein sequence ID" value="HAW74395.1"/>
    <property type="molecule type" value="Genomic_DNA"/>
</dbReference>
<evidence type="ECO:0000313" key="8">
    <source>
        <dbReference type="Proteomes" id="UP000263517"/>
    </source>
</evidence>
<feature type="transmembrane region" description="Helical" evidence="4">
    <location>
        <begin position="80"/>
        <end position="98"/>
    </location>
</feature>
<name>A0A350NZC8_9ALTE</name>
<dbReference type="EMBL" id="DONK01000276">
    <property type="protein sequence ID" value="HBU53134.1"/>
    <property type="molecule type" value="Genomic_DNA"/>
</dbReference>
<dbReference type="Gene3D" id="1.20.1250.20">
    <property type="entry name" value="MFS general substrate transporter like domains"/>
    <property type="match status" value="2"/>
</dbReference>
<feature type="transmembrane region" description="Helical" evidence="4">
    <location>
        <begin position="139"/>
        <end position="158"/>
    </location>
</feature>
<feature type="domain" description="Major facilitator superfamily (MFS) profile" evidence="5">
    <location>
        <begin position="11"/>
        <end position="406"/>
    </location>
</feature>
<sequence length="433" mass="47175">MPKISAQKQSWFILLTFSWCFFVISASTFSSLGVVIPFMVNELEWTWTTAGLGFTFLAMACGVSGYLPSITIKNWGIAKTLFVGLCLLTVGFLTLYATHIPATYFLGCILVGMGYTFVGAIPGTYIITHFFVKRSTAFGFYYTMGGLGGVAGPLIVWLANDALGNWRLHWIITLTLIASSVLLMWLSLAFTDATRLKLPPKDEEKTTQSNVYETRETWRFRDALRTPQYWAICAAYTSVLLVGTTVNSFSVSHLTQIGVTFALASTMLSLEAFCNAMSRVIGGFIAEFFEPKTMLQAALLMLAGGMVALSYGNSLFIQVIYAIAIGFGFGLTFLSCTVLILRYFGSGPYLQLFSTLNLFATVAASAPYICGTMRDVTGSFVSPFLLVGAMPAVVFVVVSFMRPPKLVKEAGKTASVSPPTVHNDTQLTAAKEL</sequence>
<dbReference type="Proteomes" id="UP000263517">
    <property type="component" value="Unassembled WGS sequence"/>
</dbReference>
<dbReference type="InterPro" id="IPR020846">
    <property type="entry name" value="MFS_dom"/>
</dbReference>
<dbReference type="OrthoDB" id="7626798at2"/>
<feature type="transmembrane region" description="Helical" evidence="4">
    <location>
        <begin position="348"/>
        <end position="369"/>
    </location>
</feature>
<dbReference type="PANTHER" id="PTHR11360:SF290">
    <property type="entry name" value="MONOCARBOXYLATE MFS PERMEASE"/>
    <property type="match status" value="1"/>
</dbReference>
<dbReference type="AlphaFoldDB" id="A0A350NZC8"/>
<evidence type="ECO:0000256" key="3">
    <source>
        <dbReference type="ARBA" id="ARBA00023136"/>
    </source>
</evidence>
<feature type="transmembrane region" description="Helical" evidence="4">
    <location>
        <begin position="295"/>
        <end position="313"/>
    </location>
</feature>
<evidence type="ECO:0000313" key="7">
    <source>
        <dbReference type="EMBL" id="HBU53134.1"/>
    </source>
</evidence>
<dbReference type="PROSITE" id="PS50850">
    <property type="entry name" value="MFS"/>
    <property type="match status" value="1"/>
</dbReference>
<dbReference type="PANTHER" id="PTHR11360">
    <property type="entry name" value="MONOCARBOXYLATE TRANSPORTER"/>
    <property type="match status" value="1"/>
</dbReference>
<evidence type="ECO:0000256" key="2">
    <source>
        <dbReference type="ARBA" id="ARBA00022989"/>
    </source>
</evidence>
<dbReference type="InterPro" id="IPR036259">
    <property type="entry name" value="MFS_trans_sf"/>
</dbReference>
<accession>A0A350NZC8</accession>
<feature type="transmembrane region" description="Helical" evidence="4">
    <location>
        <begin position="229"/>
        <end position="249"/>
    </location>
</feature>
<feature type="transmembrane region" description="Helical" evidence="4">
    <location>
        <begin position="45"/>
        <end position="68"/>
    </location>
</feature>
<comment type="caution">
    <text evidence="6">The sequence shown here is derived from an EMBL/GenBank/DDBJ whole genome shotgun (WGS) entry which is preliminary data.</text>
</comment>
<evidence type="ECO:0000259" key="5">
    <source>
        <dbReference type="PROSITE" id="PS50850"/>
    </source>
</evidence>
<keyword evidence="2 4" id="KW-1133">Transmembrane helix</keyword>
<feature type="transmembrane region" description="Helical" evidence="4">
    <location>
        <begin position="381"/>
        <end position="401"/>
    </location>
</feature>
<dbReference type="InterPro" id="IPR011701">
    <property type="entry name" value="MFS"/>
</dbReference>
<feature type="transmembrane region" description="Helical" evidence="4">
    <location>
        <begin position="104"/>
        <end position="127"/>
    </location>
</feature>
<keyword evidence="3 4" id="KW-0472">Membrane</keyword>
<gene>
    <name evidence="6" type="ORF">DCW74_01520</name>
    <name evidence="7" type="ORF">DEB45_17930</name>
</gene>
<reference evidence="8 9" key="1">
    <citation type="journal article" date="2018" name="Nat. Biotechnol.">
        <title>A standardized bacterial taxonomy based on genome phylogeny substantially revises the tree of life.</title>
        <authorList>
            <person name="Parks D.H."/>
            <person name="Chuvochina M."/>
            <person name="Waite D.W."/>
            <person name="Rinke C."/>
            <person name="Skarshewski A."/>
            <person name="Chaumeil P.A."/>
            <person name="Hugenholtz P."/>
        </authorList>
    </citation>
    <scope>NUCLEOTIDE SEQUENCE [LARGE SCALE GENOMIC DNA]</scope>
    <source>
        <strain evidence="7">UBA11621</strain>
        <strain evidence="6">UBA11978</strain>
    </source>
</reference>
<dbReference type="SUPFAM" id="SSF103473">
    <property type="entry name" value="MFS general substrate transporter"/>
    <property type="match status" value="1"/>
</dbReference>
<dbReference type="InterPro" id="IPR050327">
    <property type="entry name" value="Proton-linked_MCT"/>
</dbReference>
<evidence type="ECO:0000256" key="4">
    <source>
        <dbReference type="SAM" id="Phobius"/>
    </source>
</evidence>
<evidence type="ECO:0000256" key="1">
    <source>
        <dbReference type="ARBA" id="ARBA00022692"/>
    </source>
</evidence>
<proteinExistence type="predicted"/>